<reference evidence="2 3" key="1">
    <citation type="submission" date="2022-04" db="EMBL/GenBank/DDBJ databases">
        <title>Hymenobacter sp. isolated from the air.</title>
        <authorList>
            <person name="Won M."/>
            <person name="Lee C.-M."/>
            <person name="Woen H.-Y."/>
            <person name="Kwon S.-W."/>
        </authorList>
    </citation>
    <scope>NUCLEOTIDE SEQUENCE [LARGE SCALE GENOMIC DNA]</scope>
    <source>
        <strain evidence="3">5116 S-27</strain>
    </source>
</reference>
<keyword evidence="1" id="KW-0812">Transmembrane</keyword>
<feature type="transmembrane region" description="Helical" evidence="1">
    <location>
        <begin position="55"/>
        <end position="74"/>
    </location>
</feature>
<organism evidence="2 3">
    <name type="scientific">Hymenobacter cellulosivorans</name>
    <dbReference type="NCBI Taxonomy" id="2932249"/>
    <lineage>
        <taxon>Bacteria</taxon>
        <taxon>Pseudomonadati</taxon>
        <taxon>Bacteroidota</taxon>
        <taxon>Cytophagia</taxon>
        <taxon>Cytophagales</taxon>
        <taxon>Hymenobacteraceae</taxon>
        <taxon>Hymenobacter</taxon>
    </lineage>
</organism>
<proteinExistence type="predicted"/>
<sequence length="93" mass="10543">MWNLLLLLLKLLLGSVALLLALLTALWGYGIYNSIGRVRTQSAAGEFMTPNDADVYPIFFVFCAVLLWAVISLFRDIPWPWLSDNRRRKTGAN</sequence>
<keyword evidence="3" id="KW-1185">Reference proteome</keyword>
<keyword evidence="1" id="KW-0472">Membrane</keyword>
<keyword evidence="1" id="KW-1133">Transmembrane helix</keyword>
<dbReference type="RefSeq" id="WP_244717002.1">
    <property type="nucleotide sequence ID" value="NZ_CP095049.1"/>
</dbReference>
<name>A0ABY4F7T6_9BACT</name>
<evidence type="ECO:0000313" key="2">
    <source>
        <dbReference type="EMBL" id="UOQ52734.1"/>
    </source>
</evidence>
<evidence type="ECO:0000313" key="3">
    <source>
        <dbReference type="Proteomes" id="UP000831785"/>
    </source>
</evidence>
<dbReference type="EMBL" id="CP095049">
    <property type="protein sequence ID" value="UOQ52734.1"/>
    <property type="molecule type" value="Genomic_DNA"/>
</dbReference>
<dbReference type="Proteomes" id="UP000831785">
    <property type="component" value="Chromosome"/>
</dbReference>
<protein>
    <submittedName>
        <fullName evidence="2">Uncharacterized protein</fullName>
    </submittedName>
</protein>
<gene>
    <name evidence="2" type="ORF">MUN80_23680</name>
</gene>
<evidence type="ECO:0000256" key="1">
    <source>
        <dbReference type="SAM" id="Phobius"/>
    </source>
</evidence>
<accession>A0ABY4F7T6</accession>